<evidence type="ECO:0000313" key="9">
    <source>
        <dbReference type="Ensembl" id="ENSCLMP00005023935.1"/>
    </source>
</evidence>
<evidence type="ECO:0000256" key="8">
    <source>
        <dbReference type="SAM" id="MobiDB-lite"/>
    </source>
</evidence>
<sequence>MLRHLTSKIKATGPITVAEYMREALTNPVTGYYVRNDMLGPDGDFITSPEISQIFGELLGVWTLSEWMAAGRPKRLQLVELGPGKGSLAGDVLRVFSQLRSVVGGASVSLHLVEVSPVLSRLQAQNLTGSRNREADGEDQLVYRRGETAAGVPVSWYRRLEDVPSGLDQLRQVRAVHQQLRAAAEVPADLGGGQQGHEELRGEGGAADAAGVLEGL</sequence>
<organism evidence="9 10">
    <name type="scientific">Cyclopterus lumpus</name>
    <name type="common">Lumpsucker</name>
    <dbReference type="NCBI Taxonomy" id="8103"/>
    <lineage>
        <taxon>Eukaryota</taxon>
        <taxon>Metazoa</taxon>
        <taxon>Chordata</taxon>
        <taxon>Craniata</taxon>
        <taxon>Vertebrata</taxon>
        <taxon>Euteleostomi</taxon>
        <taxon>Actinopterygii</taxon>
        <taxon>Neopterygii</taxon>
        <taxon>Teleostei</taxon>
        <taxon>Neoteleostei</taxon>
        <taxon>Acanthomorphata</taxon>
        <taxon>Eupercaria</taxon>
        <taxon>Perciformes</taxon>
        <taxon>Cottioidei</taxon>
        <taxon>Cottales</taxon>
        <taxon>Cyclopteridae</taxon>
        <taxon>Cyclopterus</taxon>
    </lineage>
</organism>
<evidence type="ECO:0000256" key="2">
    <source>
        <dbReference type="ARBA" id="ARBA00005891"/>
    </source>
</evidence>
<keyword evidence="10" id="KW-1185">Reference proteome</keyword>
<feature type="region of interest" description="Disordered" evidence="8">
    <location>
        <begin position="188"/>
        <end position="216"/>
    </location>
</feature>
<dbReference type="GO" id="GO:0005739">
    <property type="term" value="C:mitochondrion"/>
    <property type="evidence" value="ECO:0007669"/>
    <property type="project" value="UniProtKB-SubCell"/>
</dbReference>
<comment type="function">
    <text evidence="7">Arginine methyltransferase involved in the assembly or stability of mitochondrial NADH:ubiquinone oxidoreductase complex (complex I).</text>
</comment>
<dbReference type="PANTHER" id="PTHR12049:SF7">
    <property type="entry name" value="PROTEIN ARGININE METHYLTRANSFERASE NDUFAF7, MITOCHONDRIAL"/>
    <property type="match status" value="1"/>
</dbReference>
<evidence type="ECO:0000256" key="5">
    <source>
        <dbReference type="ARBA" id="ARBA00023128"/>
    </source>
</evidence>
<dbReference type="GO" id="GO:0032259">
    <property type="term" value="P:methylation"/>
    <property type="evidence" value="ECO:0007669"/>
    <property type="project" value="UniProtKB-KW"/>
</dbReference>
<dbReference type="GO" id="GO:0032981">
    <property type="term" value="P:mitochondrial respiratory chain complex I assembly"/>
    <property type="evidence" value="ECO:0007669"/>
    <property type="project" value="TreeGrafter"/>
</dbReference>
<evidence type="ECO:0000313" key="10">
    <source>
        <dbReference type="Proteomes" id="UP000694565"/>
    </source>
</evidence>
<comment type="similarity">
    <text evidence="2 7">Belongs to the NDUFAF7 family.</text>
</comment>
<keyword evidence="3 7" id="KW-0489">Methyltransferase</keyword>
<reference evidence="9" key="2">
    <citation type="submission" date="2025-09" db="UniProtKB">
        <authorList>
            <consortium name="Ensembl"/>
        </authorList>
    </citation>
    <scope>IDENTIFICATION</scope>
</reference>
<dbReference type="Pfam" id="PF02636">
    <property type="entry name" value="Methyltransf_28"/>
    <property type="match status" value="1"/>
</dbReference>
<evidence type="ECO:0000256" key="3">
    <source>
        <dbReference type="ARBA" id="ARBA00022603"/>
    </source>
</evidence>
<dbReference type="InterPro" id="IPR029063">
    <property type="entry name" value="SAM-dependent_MTases_sf"/>
</dbReference>
<dbReference type="GeneTree" id="ENSGT00390000001588"/>
<dbReference type="Proteomes" id="UP000694565">
    <property type="component" value="Unplaced"/>
</dbReference>
<proteinExistence type="inferred from homology"/>
<keyword evidence="4 7" id="KW-0808">Transferase</keyword>
<name>A0A8C2Z9D0_CYCLU</name>
<reference evidence="9" key="1">
    <citation type="submission" date="2025-08" db="UniProtKB">
        <authorList>
            <consortium name="Ensembl"/>
        </authorList>
    </citation>
    <scope>IDENTIFICATION</scope>
</reference>
<dbReference type="Ensembl" id="ENSCLMT00005025036.1">
    <property type="protein sequence ID" value="ENSCLMP00005023935.1"/>
    <property type="gene ID" value="ENSCLMG00005011828.1"/>
</dbReference>
<gene>
    <name evidence="9" type="primary">LOC117727806</name>
</gene>
<dbReference type="AlphaFoldDB" id="A0A8C2Z9D0"/>
<evidence type="ECO:0000256" key="6">
    <source>
        <dbReference type="ARBA" id="ARBA00048612"/>
    </source>
</evidence>
<evidence type="ECO:0000256" key="7">
    <source>
        <dbReference type="RuleBase" id="RU364114"/>
    </source>
</evidence>
<keyword evidence="5 7" id="KW-0496">Mitochondrion</keyword>
<dbReference type="GO" id="GO:0035243">
    <property type="term" value="F:protein-arginine omega-N symmetric methyltransferase activity"/>
    <property type="evidence" value="ECO:0007669"/>
    <property type="project" value="UniProtKB-EC"/>
</dbReference>
<dbReference type="Gene3D" id="3.40.50.12710">
    <property type="match status" value="1"/>
</dbReference>
<dbReference type="InterPro" id="IPR038375">
    <property type="entry name" value="NDUFAF7_sf"/>
</dbReference>
<comment type="subcellular location">
    <subcellularLocation>
        <location evidence="1 7">Mitochondrion</location>
    </subcellularLocation>
</comment>
<comment type="catalytic activity">
    <reaction evidence="6 7">
        <text>L-arginyl-[protein] + 2 S-adenosyl-L-methionine = N(omega),N(omega)'-dimethyl-L-arginyl-[protein] + 2 S-adenosyl-L-homocysteine + 2 H(+)</text>
        <dbReference type="Rhea" id="RHEA:48108"/>
        <dbReference type="Rhea" id="RHEA-COMP:10532"/>
        <dbReference type="Rhea" id="RHEA-COMP:11992"/>
        <dbReference type="ChEBI" id="CHEBI:15378"/>
        <dbReference type="ChEBI" id="CHEBI:29965"/>
        <dbReference type="ChEBI" id="CHEBI:57856"/>
        <dbReference type="ChEBI" id="CHEBI:59789"/>
        <dbReference type="ChEBI" id="CHEBI:88221"/>
        <dbReference type="EC" id="2.1.1.320"/>
    </reaction>
</comment>
<protein>
    <recommendedName>
        <fullName evidence="7">Protein arginine methyltransferase NDUFAF7</fullName>
        <ecNumber evidence="7">2.1.1.320</ecNumber>
    </recommendedName>
</protein>
<dbReference type="EC" id="2.1.1.320" evidence="7"/>
<dbReference type="PANTHER" id="PTHR12049">
    <property type="entry name" value="PROTEIN ARGININE METHYLTRANSFERASE NDUFAF7, MITOCHONDRIAL"/>
    <property type="match status" value="1"/>
</dbReference>
<dbReference type="SUPFAM" id="SSF53335">
    <property type="entry name" value="S-adenosyl-L-methionine-dependent methyltransferases"/>
    <property type="match status" value="1"/>
</dbReference>
<evidence type="ECO:0000256" key="1">
    <source>
        <dbReference type="ARBA" id="ARBA00004173"/>
    </source>
</evidence>
<accession>A0A8C2Z9D0</accession>
<evidence type="ECO:0000256" key="4">
    <source>
        <dbReference type="ARBA" id="ARBA00022679"/>
    </source>
</evidence>
<dbReference type="InterPro" id="IPR003788">
    <property type="entry name" value="NDUFAF7"/>
</dbReference>